<feature type="region of interest" description="Disordered" evidence="8">
    <location>
        <begin position="248"/>
        <end position="381"/>
    </location>
</feature>
<protein>
    <submittedName>
        <fullName evidence="11">T-box-containing protein TBX6L-like</fullName>
    </submittedName>
</protein>
<dbReference type="GO" id="GO:0000981">
    <property type="term" value="F:DNA-binding transcription factor activity, RNA polymerase II-specific"/>
    <property type="evidence" value="ECO:0007669"/>
    <property type="project" value="TreeGrafter"/>
</dbReference>
<evidence type="ECO:0000256" key="6">
    <source>
        <dbReference type="ARBA" id="ARBA00023242"/>
    </source>
</evidence>
<dbReference type="GeneID" id="105368609"/>
<dbReference type="CDD" id="cd20681">
    <property type="entry name" value="T-box_Drosocross-like"/>
    <property type="match status" value="1"/>
</dbReference>
<sequence>MAMNLVSPLSMQLHVHQQMLYQQHRMALHHYQQDEITNTNGWSAMLNAPTAGPQLPDDVKVQLENKKLWQQFHAESTEMIITKSGRRMFPSVQLSVSGLERRSRYCVLLELAPASDRRHKYVGGSEAGRGTPRGWTSAGPAEPQPPVERRLYMHPDSPASGSHWMQHPLGFSKLKLTNNVVEHHSNVLLTSMHKYIPRIWIIRCDDVTSMRDLYNNPSSCFTFRETEFIAVTAYQNENITKLKIDNNPFAKGFRESGQSACKRKRQRPPHEDTGSSNSEISHDEEEGNVSSSDSDHNDHEAPLTKRSRHRETEENCCSVASTESKRNPTPPPVVPLRTEAVPRRETQPRLHRPWTDDGEEVTRIRPSGNPSQPPLHQHHHHPDYLGVQQAHYHLVALDLARMRHMQQRFAVAAQHLPPLMDFRQ</sequence>
<keyword evidence="5" id="KW-0804">Transcription</keyword>
<keyword evidence="2" id="KW-0217">Developmental protein</keyword>
<dbReference type="PROSITE" id="PS01283">
    <property type="entry name" value="TBOX_1"/>
    <property type="match status" value="1"/>
</dbReference>
<keyword evidence="3" id="KW-0805">Transcription regulation</keyword>
<dbReference type="GO" id="GO:0045893">
    <property type="term" value="P:positive regulation of DNA-templated transcription"/>
    <property type="evidence" value="ECO:0007669"/>
    <property type="project" value="InterPro"/>
</dbReference>
<evidence type="ECO:0000256" key="1">
    <source>
        <dbReference type="ARBA" id="ARBA00004123"/>
    </source>
</evidence>
<comment type="caution">
    <text evidence="7">Lacks conserved residue(s) required for the propagation of feature annotation.</text>
</comment>
<keyword evidence="6 7" id="KW-0539">Nucleus</keyword>
<evidence type="ECO:0000256" key="3">
    <source>
        <dbReference type="ARBA" id="ARBA00023015"/>
    </source>
</evidence>
<dbReference type="PANTHER" id="PTHR11267:SF204">
    <property type="entry name" value="SPADETAIL"/>
    <property type="match status" value="1"/>
</dbReference>
<dbReference type="InterPro" id="IPR018186">
    <property type="entry name" value="TF_T-box_CS"/>
</dbReference>
<feature type="domain" description="T-box" evidence="9">
    <location>
        <begin position="63"/>
        <end position="255"/>
    </location>
</feature>
<dbReference type="GO" id="GO:0000785">
    <property type="term" value="C:chromatin"/>
    <property type="evidence" value="ECO:0007669"/>
    <property type="project" value="TreeGrafter"/>
</dbReference>
<name>A0AAJ6YX03_9HYME</name>
<evidence type="ECO:0000256" key="5">
    <source>
        <dbReference type="ARBA" id="ARBA00023163"/>
    </source>
</evidence>
<evidence type="ECO:0000259" key="9">
    <source>
        <dbReference type="PROSITE" id="PS50252"/>
    </source>
</evidence>
<reference evidence="11" key="1">
    <citation type="submission" date="2025-08" db="UniProtKB">
        <authorList>
            <consortium name="RefSeq"/>
        </authorList>
    </citation>
    <scope>IDENTIFICATION</scope>
</reference>
<evidence type="ECO:0000256" key="2">
    <source>
        <dbReference type="ARBA" id="ARBA00022473"/>
    </source>
</evidence>
<dbReference type="Gene3D" id="2.60.40.820">
    <property type="entry name" value="Transcription factor, T-box"/>
    <property type="match status" value="1"/>
</dbReference>
<evidence type="ECO:0000256" key="4">
    <source>
        <dbReference type="ARBA" id="ARBA00023125"/>
    </source>
</evidence>
<organism evidence="10 11">
    <name type="scientific">Ceratosolen solmsi marchali</name>
    <dbReference type="NCBI Taxonomy" id="326594"/>
    <lineage>
        <taxon>Eukaryota</taxon>
        <taxon>Metazoa</taxon>
        <taxon>Ecdysozoa</taxon>
        <taxon>Arthropoda</taxon>
        <taxon>Hexapoda</taxon>
        <taxon>Insecta</taxon>
        <taxon>Pterygota</taxon>
        <taxon>Neoptera</taxon>
        <taxon>Endopterygota</taxon>
        <taxon>Hymenoptera</taxon>
        <taxon>Apocrita</taxon>
        <taxon>Proctotrupomorpha</taxon>
        <taxon>Chalcidoidea</taxon>
        <taxon>Agaonidae</taxon>
        <taxon>Agaoninae</taxon>
        <taxon>Ceratosolen</taxon>
    </lineage>
</organism>
<dbReference type="PRINTS" id="PR00937">
    <property type="entry name" value="TBOX"/>
</dbReference>
<dbReference type="InterPro" id="IPR001699">
    <property type="entry name" value="TF_T-box"/>
</dbReference>
<evidence type="ECO:0000313" key="10">
    <source>
        <dbReference type="Proteomes" id="UP000695007"/>
    </source>
</evidence>
<gene>
    <name evidence="11" type="primary">LOC105368609</name>
</gene>
<dbReference type="PANTHER" id="PTHR11267">
    <property type="entry name" value="T-BOX PROTEIN-RELATED"/>
    <property type="match status" value="1"/>
</dbReference>
<keyword evidence="10" id="KW-1185">Reference proteome</keyword>
<dbReference type="FunFam" id="2.60.40.820:FF:000010">
    <property type="entry name" value="T-box transcription factor TBX6"/>
    <property type="match status" value="1"/>
</dbReference>
<dbReference type="InterPro" id="IPR036960">
    <property type="entry name" value="T-box_sf"/>
</dbReference>
<feature type="region of interest" description="Disordered" evidence="8">
    <location>
        <begin position="120"/>
        <end position="143"/>
    </location>
</feature>
<comment type="subcellular location">
    <subcellularLocation>
        <location evidence="1 7">Nucleus</location>
    </subcellularLocation>
</comment>
<dbReference type="Proteomes" id="UP000695007">
    <property type="component" value="Unplaced"/>
</dbReference>
<dbReference type="InterPro" id="IPR046360">
    <property type="entry name" value="T-box_DNA-bd"/>
</dbReference>
<keyword evidence="4 7" id="KW-0238">DNA-binding</keyword>
<accession>A0AAJ6YX03</accession>
<dbReference type="GO" id="GO:0000978">
    <property type="term" value="F:RNA polymerase II cis-regulatory region sequence-specific DNA binding"/>
    <property type="evidence" value="ECO:0007669"/>
    <property type="project" value="InterPro"/>
</dbReference>
<feature type="compositionally biased region" description="Basic and acidic residues" evidence="8">
    <location>
        <begin position="293"/>
        <end position="303"/>
    </location>
</feature>
<dbReference type="KEGG" id="csol:105368609"/>
<evidence type="ECO:0000256" key="7">
    <source>
        <dbReference type="PROSITE-ProRule" id="PRU00201"/>
    </source>
</evidence>
<dbReference type="RefSeq" id="XP_011505963.1">
    <property type="nucleotide sequence ID" value="XM_011507661.1"/>
</dbReference>
<evidence type="ECO:0000313" key="11">
    <source>
        <dbReference type="RefSeq" id="XP_011505963.1"/>
    </source>
</evidence>
<dbReference type="AlphaFoldDB" id="A0AAJ6YX03"/>
<dbReference type="GO" id="GO:0001708">
    <property type="term" value="P:cell fate specification"/>
    <property type="evidence" value="ECO:0007669"/>
    <property type="project" value="TreeGrafter"/>
</dbReference>
<dbReference type="InterPro" id="IPR008967">
    <property type="entry name" value="p53-like_TF_DNA-bd_sf"/>
</dbReference>
<evidence type="ECO:0000256" key="8">
    <source>
        <dbReference type="SAM" id="MobiDB-lite"/>
    </source>
</evidence>
<dbReference type="GO" id="GO:0005634">
    <property type="term" value="C:nucleus"/>
    <property type="evidence" value="ECO:0007669"/>
    <property type="project" value="UniProtKB-SubCell"/>
</dbReference>
<dbReference type="SUPFAM" id="SSF49417">
    <property type="entry name" value="p53-like transcription factors"/>
    <property type="match status" value="1"/>
</dbReference>
<dbReference type="Pfam" id="PF00907">
    <property type="entry name" value="T-box"/>
    <property type="match status" value="1"/>
</dbReference>
<dbReference type="SMART" id="SM00425">
    <property type="entry name" value="TBOX"/>
    <property type="match status" value="1"/>
</dbReference>
<dbReference type="PROSITE" id="PS50252">
    <property type="entry name" value="TBOX_3"/>
    <property type="match status" value="1"/>
</dbReference>
<proteinExistence type="predicted"/>